<evidence type="ECO:0000313" key="1">
    <source>
        <dbReference type="EMBL" id="MCX2563301.1"/>
    </source>
</evidence>
<gene>
    <name evidence="1" type="ORF">OQ497_04905</name>
</gene>
<evidence type="ECO:0000313" key="2">
    <source>
        <dbReference type="Proteomes" id="UP001301152"/>
    </source>
</evidence>
<dbReference type="Proteomes" id="UP001301152">
    <property type="component" value="Unassembled WGS sequence"/>
</dbReference>
<proteinExistence type="predicted"/>
<evidence type="ECO:0008006" key="3">
    <source>
        <dbReference type="Google" id="ProtNLM"/>
    </source>
</evidence>
<accession>A0ABT3QDG0</accession>
<comment type="caution">
    <text evidence="1">The sequence shown here is derived from an EMBL/GenBank/DDBJ whole genome shotgun (WGS) entry which is preliminary data.</text>
</comment>
<keyword evidence="2" id="KW-1185">Reference proteome</keyword>
<dbReference type="EMBL" id="JAPIUZ010000002">
    <property type="protein sequence ID" value="MCX2563301.1"/>
    <property type="molecule type" value="Genomic_DNA"/>
</dbReference>
<sequence>MKNLKPGDVVRLKLHDAICVAVGKDYAYVCTIVSGKEPTKHRADIRLPQMEASSFSYSTFSRIRCTPETAMKLGKTIGRVSEKTLSDIIIGITREHRMREMEQETAKRGNLAHGLSGWIRHEHTAIA</sequence>
<organism evidence="1 2">
    <name type="scientific">Acetobacter thailandicus</name>
    <dbReference type="NCBI Taxonomy" id="1502842"/>
    <lineage>
        <taxon>Bacteria</taxon>
        <taxon>Pseudomonadati</taxon>
        <taxon>Pseudomonadota</taxon>
        <taxon>Alphaproteobacteria</taxon>
        <taxon>Acetobacterales</taxon>
        <taxon>Acetobacteraceae</taxon>
        <taxon>Acetobacter</taxon>
    </lineage>
</organism>
<name>A0ABT3QDG0_9PROT</name>
<reference evidence="1 2" key="1">
    <citation type="submission" date="2022-11" db="EMBL/GenBank/DDBJ databases">
        <title>Genome sequencing of Acetobacter type strain.</title>
        <authorList>
            <person name="Heo J."/>
            <person name="Lee D."/>
            <person name="Han B.-H."/>
            <person name="Hong S.-B."/>
            <person name="Kwon S.-W."/>
        </authorList>
    </citation>
    <scope>NUCLEOTIDE SEQUENCE [LARGE SCALE GENOMIC DNA]</scope>
    <source>
        <strain evidence="1 2">KACC 21253</strain>
    </source>
</reference>
<protein>
    <recommendedName>
        <fullName evidence="3">CarD-like/TRCF RNAP-interacting domain-containing protein</fullName>
    </recommendedName>
</protein>
<dbReference type="RefSeq" id="WP_173559051.1">
    <property type="nucleotide sequence ID" value="NZ_JAPIUZ010000002.1"/>
</dbReference>